<feature type="domain" description="Cation/H+ exchanger transmembrane" evidence="12">
    <location>
        <begin position="36"/>
        <end position="426"/>
    </location>
</feature>
<evidence type="ECO:0000256" key="10">
    <source>
        <dbReference type="ARBA" id="ARBA00038341"/>
    </source>
</evidence>
<feature type="transmembrane region" description="Helical" evidence="11">
    <location>
        <begin position="24"/>
        <end position="43"/>
    </location>
</feature>
<dbReference type="GO" id="GO:0015297">
    <property type="term" value="F:antiporter activity"/>
    <property type="evidence" value="ECO:0007669"/>
    <property type="project" value="UniProtKB-KW"/>
</dbReference>
<evidence type="ECO:0000256" key="9">
    <source>
        <dbReference type="ARBA" id="ARBA00023136"/>
    </source>
</evidence>
<dbReference type="PANTHER" id="PTHR32468">
    <property type="entry name" value="CATION/H + ANTIPORTER"/>
    <property type="match status" value="1"/>
</dbReference>
<dbReference type="GO" id="GO:0016020">
    <property type="term" value="C:membrane"/>
    <property type="evidence" value="ECO:0007669"/>
    <property type="project" value="UniProtKB-SubCell"/>
</dbReference>
<dbReference type="InterPro" id="IPR002347">
    <property type="entry name" value="SDR_fam"/>
</dbReference>
<keyword evidence="6" id="KW-0630">Potassium</keyword>
<gene>
    <name evidence="14" type="ORF">Scaly_1959100</name>
</gene>
<keyword evidence="5 11" id="KW-0812">Transmembrane</keyword>
<dbReference type="InterPro" id="IPR050794">
    <property type="entry name" value="CPA2_transporter"/>
</dbReference>
<feature type="transmembrane region" description="Helical" evidence="11">
    <location>
        <begin position="314"/>
        <end position="332"/>
    </location>
</feature>
<keyword evidence="8" id="KW-0406">Ion transport</keyword>
<evidence type="ECO:0000256" key="2">
    <source>
        <dbReference type="ARBA" id="ARBA00022448"/>
    </source>
</evidence>
<keyword evidence="9 11" id="KW-0472">Membrane</keyword>
<comment type="similarity">
    <text evidence="10">Belongs to the monovalent cation:proton antiporter 2 (CPA2) transporter (TC 2.A.37) family. CHX (TC 2.A.37.4) subfamily.</text>
</comment>
<dbReference type="Pfam" id="PF00106">
    <property type="entry name" value="adh_short"/>
    <property type="match status" value="1"/>
</dbReference>
<evidence type="ECO:0000256" key="7">
    <source>
        <dbReference type="ARBA" id="ARBA00022989"/>
    </source>
</evidence>
<sequence>MQVNITSIRTSSNGVWQGDNPLDYAFPLLIIQTTLILILCRLLAFLMKPLRQPKVVAEMMSGILLGPSAFGRNEEYMRRIFPKWSTPILESLATVGLLFFLFLVGLELDLNSIRRGGRRAFAIALAGISLTFVFGIGVTSVFRQAVDGADKVSYTQYLVFMGVALSITAFPVLARVLAELKLLTTHVGETAMAAAAFNDVAAWISLALAVALAGNGGDGPKRSPLISIWVLLSGVLFVAFMMVAIKPAMKWVDRRCSSEHDTGDEAYISLTLAGVLVAGFATDLIGIHAIFGAFIFGLIIPKGGDFARRLTERIEDFVSGLLLPLYFALSGLKTNVAAIKGGGAWGLLVMVITAACAGKIIGTFAVAMMCMIPARESITLGVLMNTKGLVELIVLNIGKDKKVLNDEAFTILVLMALFTTFLTTPVVMAIYKPARAAAAAVHRHLQSISGGSSDELRVLACVHGPSNIPSSVLNLIRLTRSTNKSSCLKLYVMNLLELTERSSSIIMVQRLRKNGFPLISRLRRDGQLHDQVALAFKEHDEGALAEFRRRWEGKVEFIEKSAVNILDQVLAIGTSGEYELIVVGNGRRPSTMVAALADHAIEHPELGPVGEVLAASGRGIASSVLVVQQQHVSEELPVSKISQPEDDINGRQEQISSARIKKVGIFFGGKIEENLHRMFRLITGRAGPSGFGSASTAEQVTQGIDAANLTAIITVKAFADNFIALDLPLNILINNAGIMFCPYELSEDGIEMQFATNHLGHFYLANLLLEKMKDTANSTGIDGRIINLSSVAHLHTYEEGIRFEHINENSSYDDKKAYGQSKLANILHANELSRQLQGAATTCYVALHPSLKGVSGKYFVDCNEFKPSRFARSQVLAKRLWDFSCKLVDAAEKA</sequence>
<evidence type="ECO:0000259" key="12">
    <source>
        <dbReference type="Pfam" id="PF00999"/>
    </source>
</evidence>
<dbReference type="GO" id="GO:1902600">
    <property type="term" value="P:proton transmembrane transport"/>
    <property type="evidence" value="ECO:0007669"/>
    <property type="project" value="InterPro"/>
</dbReference>
<dbReference type="Pfam" id="PF23256">
    <property type="entry name" value="CHX17_2nd"/>
    <property type="match status" value="1"/>
</dbReference>
<evidence type="ECO:0000256" key="3">
    <source>
        <dbReference type="ARBA" id="ARBA00022449"/>
    </source>
</evidence>
<comment type="subcellular location">
    <subcellularLocation>
        <location evidence="1">Membrane</location>
        <topology evidence="1">Multi-pass membrane protein</topology>
    </subcellularLocation>
</comment>
<evidence type="ECO:0000259" key="13">
    <source>
        <dbReference type="Pfam" id="PF23256"/>
    </source>
</evidence>
<evidence type="ECO:0000256" key="11">
    <source>
        <dbReference type="SAM" id="Phobius"/>
    </source>
</evidence>
<evidence type="ECO:0000256" key="4">
    <source>
        <dbReference type="ARBA" id="ARBA00022538"/>
    </source>
</evidence>
<keyword evidence="7 11" id="KW-1133">Transmembrane helix</keyword>
<dbReference type="InterPro" id="IPR038770">
    <property type="entry name" value="Na+/solute_symporter_sf"/>
</dbReference>
<dbReference type="GO" id="GO:0006885">
    <property type="term" value="P:regulation of pH"/>
    <property type="evidence" value="ECO:0007669"/>
    <property type="project" value="TreeGrafter"/>
</dbReference>
<feature type="transmembrane region" description="Helical" evidence="11">
    <location>
        <begin position="120"/>
        <end position="142"/>
    </location>
</feature>
<evidence type="ECO:0000256" key="1">
    <source>
        <dbReference type="ARBA" id="ARBA00004141"/>
    </source>
</evidence>
<feature type="transmembrane region" description="Helical" evidence="11">
    <location>
        <begin position="266"/>
        <end position="299"/>
    </location>
</feature>
<dbReference type="GO" id="GO:0012505">
    <property type="term" value="C:endomembrane system"/>
    <property type="evidence" value="ECO:0007669"/>
    <property type="project" value="TreeGrafter"/>
</dbReference>
<keyword evidence="2" id="KW-0813">Transport</keyword>
<reference evidence="14" key="1">
    <citation type="submission" date="2020-06" db="EMBL/GenBank/DDBJ databases">
        <authorList>
            <person name="Li T."/>
            <person name="Hu X."/>
            <person name="Zhang T."/>
            <person name="Song X."/>
            <person name="Zhang H."/>
            <person name="Dai N."/>
            <person name="Sheng W."/>
            <person name="Hou X."/>
            <person name="Wei L."/>
        </authorList>
    </citation>
    <scope>NUCLEOTIDE SEQUENCE</scope>
    <source>
        <strain evidence="14">KEN8</strain>
        <tissue evidence="14">Leaf</tissue>
    </source>
</reference>
<keyword evidence="4" id="KW-0633">Potassium transport</keyword>
<feature type="domain" description="Cation/H(+) antiporter central" evidence="13">
    <location>
        <begin position="488"/>
        <end position="529"/>
    </location>
</feature>
<dbReference type="FunFam" id="1.20.1530.20:FF:000003">
    <property type="entry name" value="Cation/H(+) antiporter 15"/>
    <property type="match status" value="1"/>
</dbReference>
<dbReference type="GO" id="GO:0006813">
    <property type="term" value="P:potassium ion transport"/>
    <property type="evidence" value="ECO:0007669"/>
    <property type="project" value="UniProtKB-KW"/>
</dbReference>
<protein>
    <submittedName>
        <fullName evidence="14">Cation/H(+) antiporter 20</fullName>
    </submittedName>
</protein>
<reference evidence="14" key="2">
    <citation type="journal article" date="2024" name="Plant">
        <title>Genomic evolution and insights into agronomic trait innovations of Sesamum species.</title>
        <authorList>
            <person name="Miao H."/>
            <person name="Wang L."/>
            <person name="Qu L."/>
            <person name="Liu H."/>
            <person name="Sun Y."/>
            <person name="Le M."/>
            <person name="Wang Q."/>
            <person name="Wei S."/>
            <person name="Zheng Y."/>
            <person name="Lin W."/>
            <person name="Duan Y."/>
            <person name="Cao H."/>
            <person name="Xiong S."/>
            <person name="Wang X."/>
            <person name="Wei L."/>
            <person name="Li C."/>
            <person name="Ma Q."/>
            <person name="Ju M."/>
            <person name="Zhao R."/>
            <person name="Li G."/>
            <person name="Mu C."/>
            <person name="Tian Q."/>
            <person name="Mei H."/>
            <person name="Zhang T."/>
            <person name="Gao T."/>
            <person name="Zhang H."/>
        </authorList>
    </citation>
    <scope>NUCLEOTIDE SEQUENCE</scope>
    <source>
        <strain evidence="14">KEN8</strain>
    </source>
</reference>
<organism evidence="14">
    <name type="scientific">Sesamum calycinum</name>
    <dbReference type="NCBI Taxonomy" id="2727403"/>
    <lineage>
        <taxon>Eukaryota</taxon>
        <taxon>Viridiplantae</taxon>
        <taxon>Streptophyta</taxon>
        <taxon>Embryophyta</taxon>
        <taxon>Tracheophyta</taxon>
        <taxon>Spermatophyta</taxon>
        <taxon>Magnoliopsida</taxon>
        <taxon>eudicotyledons</taxon>
        <taxon>Gunneridae</taxon>
        <taxon>Pentapetalae</taxon>
        <taxon>asterids</taxon>
        <taxon>lamiids</taxon>
        <taxon>Lamiales</taxon>
        <taxon>Pedaliaceae</taxon>
        <taxon>Sesamum</taxon>
    </lineage>
</organism>
<evidence type="ECO:0000256" key="8">
    <source>
        <dbReference type="ARBA" id="ARBA00023065"/>
    </source>
</evidence>
<dbReference type="InterPro" id="IPR036291">
    <property type="entry name" value="NAD(P)-bd_dom_sf"/>
</dbReference>
<feature type="transmembrane region" description="Helical" evidence="11">
    <location>
        <begin position="190"/>
        <end position="214"/>
    </location>
</feature>
<feature type="transmembrane region" description="Helical" evidence="11">
    <location>
        <begin position="344"/>
        <end position="366"/>
    </location>
</feature>
<feature type="transmembrane region" description="Helical" evidence="11">
    <location>
        <begin position="409"/>
        <end position="431"/>
    </location>
</feature>
<evidence type="ECO:0000313" key="14">
    <source>
        <dbReference type="EMBL" id="KAL0336840.1"/>
    </source>
</evidence>
<evidence type="ECO:0000256" key="5">
    <source>
        <dbReference type="ARBA" id="ARBA00022692"/>
    </source>
</evidence>
<proteinExistence type="inferred from homology"/>
<feature type="transmembrane region" description="Helical" evidence="11">
    <location>
        <begin position="226"/>
        <end position="245"/>
    </location>
</feature>
<accession>A0AAW2MZC1</accession>
<name>A0AAW2MZC1_9LAMI</name>
<dbReference type="Pfam" id="PF00999">
    <property type="entry name" value="Na_H_Exchanger"/>
    <property type="match status" value="1"/>
</dbReference>
<dbReference type="Gene3D" id="3.40.50.720">
    <property type="entry name" value="NAD(P)-binding Rossmann-like Domain"/>
    <property type="match status" value="1"/>
</dbReference>
<dbReference type="InterPro" id="IPR006153">
    <property type="entry name" value="Cation/H_exchanger_TM"/>
</dbReference>
<dbReference type="Gene3D" id="1.20.1530.20">
    <property type="match status" value="1"/>
</dbReference>
<keyword evidence="3" id="KW-0050">Antiport</keyword>
<comment type="caution">
    <text evidence="14">The sequence shown here is derived from an EMBL/GenBank/DDBJ whole genome shotgun (WGS) entry which is preliminary data.</text>
</comment>
<dbReference type="PANTHER" id="PTHR32468:SF0">
    <property type="entry name" value="K(+)_H(+) ANTIPORTER 1"/>
    <property type="match status" value="1"/>
</dbReference>
<dbReference type="SUPFAM" id="SSF51735">
    <property type="entry name" value="NAD(P)-binding Rossmann-fold domains"/>
    <property type="match status" value="1"/>
</dbReference>
<feature type="transmembrane region" description="Helical" evidence="11">
    <location>
        <begin position="154"/>
        <end position="178"/>
    </location>
</feature>
<feature type="transmembrane region" description="Helical" evidence="11">
    <location>
        <begin position="91"/>
        <end position="108"/>
    </location>
</feature>
<dbReference type="EMBL" id="JACGWM010000012">
    <property type="protein sequence ID" value="KAL0336840.1"/>
    <property type="molecule type" value="Genomic_DNA"/>
</dbReference>
<dbReference type="AlphaFoldDB" id="A0AAW2MZC1"/>
<dbReference type="InterPro" id="IPR057291">
    <property type="entry name" value="CHX17_2nd"/>
</dbReference>
<evidence type="ECO:0000256" key="6">
    <source>
        <dbReference type="ARBA" id="ARBA00022958"/>
    </source>
</evidence>